<dbReference type="InterPro" id="IPR007612">
    <property type="entry name" value="LOR"/>
</dbReference>
<dbReference type="Gene3D" id="2.40.160.200">
    <property type="entry name" value="LURP1-related"/>
    <property type="match status" value="1"/>
</dbReference>
<evidence type="ECO:0000256" key="1">
    <source>
        <dbReference type="ARBA" id="ARBA00005437"/>
    </source>
</evidence>
<dbReference type="Proteomes" id="UP000541444">
    <property type="component" value="Unassembled WGS sequence"/>
</dbReference>
<evidence type="ECO:0000313" key="3">
    <source>
        <dbReference type="Proteomes" id="UP000541444"/>
    </source>
</evidence>
<keyword evidence="3" id="KW-1185">Reference proteome</keyword>
<dbReference type="InterPro" id="IPR025659">
    <property type="entry name" value="Tubby-like_C"/>
</dbReference>
<protein>
    <recommendedName>
        <fullName evidence="4">Protein LURP-one-related 8</fullName>
    </recommendedName>
</protein>
<organism evidence="2 3">
    <name type="scientific">Kingdonia uniflora</name>
    <dbReference type="NCBI Taxonomy" id="39325"/>
    <lineage>
        <taxon>Eukaryota</taxon>
        <taxon>Viridiplantae</taxon>
        <taxon>Streptophyta</taxon>
        <taxon>Embryophyta</taxon>
        <taxon>Tracheophyta</taxon>
        <taxon>Spermatophyta</taxon>
        <taxon>Magnoliopsida</taxon>
        <taxon>Ranunculales</taxon>
        <taxon>Circaeasteraceae</taxon>
        <taxon>Kingdonia</taxon>
    </lineage>
</organism>
<proteinExistence type="inferred from homology"/>
<evidence type="ECO:0000313" key="2">
    <source>
        <dbReference type="EMBL" id="KAF6172677.1"/>
    </source>
</evidence>
<dbReference type="SUPFAM" id="SSF54518">
    <property type="entry name" value="Tubby C-terminal domain-like"/>
    <property type="match status" value="1"/>
</dbReference>
<name>A0A7J7NZR6_9MAGN</name>
<accession>A0A7J7NZR6</accession>
<comment type="similarity">
    <text evidence="1">Belongs to the LOR family.</text>
</comment>
<dbReference type="PANTHER" id="PTHR31087:SF22">
    <property type="entry name" value="PROTEIN LURP-ONE-RELATED 8"/>
    <property type="match status" value="1"/>
</dbReference>
<comment type="caution">
    <text evidence="2">The sequence shown here is derived from an EMBL/GenBank/DDBJ whole genome shotgun (WGS) entry which is preliminary data.</text>
</comment>
<reference evidence="2 3" key="1">
    <citation type="journal article" date="2020" name="IScience">
        <title>Genome Sequencing of the Endangered Kingdonia uniflora (Circaeasteraceae, Ranunculales) Reveals Potential Mechanisms of Evolutionary Specialization.</title>
        <authorList>
            <person name="Sun Y."/>
            <person name="Deng T."/>
            <person name="Zhang A."/>
            <person name="Moore M.J."/>
            <person name="Landis J.B."/>
            <person name="Lin N."/>
            <person name="Zhang H."/>
            <person name="Zhang X."/>
            <person name="Huang J."/>
            <person name="Zhang X."/>
            <person name="Sun H."/>
            <person name="Wang H."/>
        </authorList>
    </citation>
    <scope>NUCLEOTIDE SEQUENCE [LARGE SCALE GENOMIC DNA]</scope>
    <source>
        <strain evidence="2">TB1705</strain>
        <tissue evidence="2">Leaf</tissue>
    </source>
</reference>
<gene>
    <name evidence="2" type="ORF">GIB67_042000</name>
</gene>
<dbReference type="PANTHER" id="PTHR31087">
    <property type="match status" value="1"/>
</dbReference>
<evidence type="ECO:0008006" key="4">
    <source>
        <dbReference type="Google" id="ProtNLM"/>
    </source>
</evidence>
<dbReference type="InterPro" id="IPR038595">
    <property type="entry name" value="LOR_sf"/>
</dbReference>
<dbReference type="OrthoDB" id="748129at2759"/>
<dbReference type="EMBL" id="JACGCM010000412">
    <property type="protein sequence ID" value="KAF6172677.1"/>
    <property type="molecule type" value="Genomic_DNA"/>
</dbReference>
<dbReference type="Pfam" id="PF04525">
    <property type="entry name" value="LOR"/>
    <property type="match status" value="1"/>
</dbReference>
<sequence length="195" mass="22003">MPKVYPNAIVSEGAKKLESDLHVETLTVWRKSLLFNCNGFTVFDAKGNLYFRVDNYVAGHKGEIILMDGGGRSLLTLRRKRLGLGDTWVVFDGETTVNPRYLIRKNISLLKSKTLAQVLRCGHVVYEIEGSYQQRCCAVVDEKKRRVAEIKRKEAVAGASFGVDVFRLIVQPDLDPTVAMTIVISLEQMFGSKWY</sequence>
<dbReference type="AlphaFoldDB" id="A0A7J7NZR6"/>